<protein>
    <submittedName>
        <fullName evidence="1">Uncharacterized protein</fullName>
    </submittedName>
</protein>
<dbReference type="Proteomes" id="UP001276300">
    <property type="component" value="Unassembled WGS sequence"/>
</dbReference>
<name>A0AAW9CE70_KLUCR</name>
<dbReference type="RefSeq" id="WP_318243308.1">
    <property type="nucleotide sequence ID" value="NZ_JAUEQX010000029.1"/>
</dbReference>
<sequence length="89" mass="9366">MAYGVQLFDSNGINLVDRFVPSFIVDYIISGSGTRTYAGVTGKTLNASPLNYITSINGVGTTPSAVSVSGNTLTFSNASSECPIIVYYQ</sequence>
<comment type="caution">
    <text evidence="1">The sequence shown here is derived from an EMBL/GenBank/DDBJ whole genome shotgun (WGS) entry which is preliminary data.</text>
</comment>
<gene>
    <name evidence="1" type="ORF">QWU01_25160</name>
</gene>
<accession>A0AAW9CE70</accession>
<dbReference type="EMBL" id="JAUEQX010000029">
    <property type="protein sequence ID" value="MDW3780087.1"/>
    <property type="molecule type" value="Genomic_DNA"/>
</dbReference>
<evidence type="ECO:0000313" key="2">
    <source>
        <dbReference type="Proteomes" id="UP001276300"/>
    </source>
</evidence>
<evidence type="ECO:0000313" key="1">
    <source>
        <dbReference type="EMBL" id="MDW3780087.1"/>
    </source>
</evidence>
<reference evidence="1" key="1">
    <citation type="journal article" date="2023" name="J Glob Antimicrob Resist">
        <title>Emergence of NDM-1 and KPC-3 carbapenemases in Kluyvera cryocrescens: Investigating genetic heterogeneity and acquisition routes of blaNDM-1 in Enterobacterales species in Portugal.</title>
        <authorList>
            <person name="Loiodice M."/>
            <person name="Ribeiro M."/>
            <person name="Peixe L."/>
            <person name="Novais A."/>
        </authorList>
    </citation>
    <scope>NUCLEOTIDE SEQUENCE</scope>
    <source>
        <strain evidence="1">K629</strain>
    </source>
</reference>
<proteinExistence type="predicted"/>
<organism evidence="1 2">
    <name type="scientific">Kluyvera cryocrescens</name>
    <name type="common">Kluyvera citrophila</name>
    <dbReference type="NCBI Taxonomy" id="580"/>
    <lineage>
        <taxon>Bacteria</taxon>
        <taxon>Pseudomonadati</taxon>
        <taxon>Pseudomonadota</taxon>
        <taxon>Gammaproteobacteria</taxon>
        <taxon>Enterobacterales</taxon>
        <taxon>Enterobacteriaceae</taxon>
        <taxon>Kluyvera</taxon>
    </lineage>
</organism>
<dbReference type="AlphaFoldDB" id="A0AAW9CE70"/>